<dbReference type="InterPro" id="IPR012317">
    <property type="entry name" value="Poly(ADP-ribose)pol_cat_dom"/>
</dbReference>
<feature type="compositionally biased region" description="Basic and acidic residues" evidence="33">
    <location>
        <begin position="273"/>
        <end position="287"/>
    </location>
</feature>
<dbReference type="SMART" id="SM00773">
    <property type="entry name" value="WGR"/>
    <property type="match status" value="1"/>
</dbReference>
<evidence type="ECO:0000256" key="20">
    <source>
        <dbReference type="ARBA" id="ARBA00023027"/>
    </source>
</evidence>
<keyword evidence="12" id="KW-0479">Metal-binding</keyword>
<feature type="region of interest" description="Disordered" evidence="33">
    <location>
        <begin position="258"/>
        <end position="290"/>
    </location>
</feature>
<protein>
    <recommendedName>
        <fullName evidence="32">Poly [ADP-ribose] polymerase</fullName>
        <shortName evidence="32">PARP</shortName>
        <ecNumber evidence="32">2.4.2.-</ecNumber>
    </recommendedName>
</protein>
<dbReference type="InterPro" id="IPR050800">
    <property type="entry name" value="ARTD/PARP"/>
</dbReference>
<dbReference type="GO" id="GO:0008270">
    <property type="term" value="F:zinc ion binding"/>
    <property type="evidence" value="ECO:0007669"/>
    <property type="project" value="UniProtKB-KW"/>
</dbReference>
<dbReference type="InterPro" id="IPR036957">
    <property type="entry name" value="Znf_PARP_sf"/>
</dbReference>
<evidence type="ECO:0000259" key="35">
    <source>
        <dbReference type="PROSITE" id="PS51059"/>
    </source>
</evidence>
<dbReference type="PROSITE" id="PS50064">
    <property type="entry name" value="ZF_PARP_2"/>
    <property type="match status" value="2"/>
</dbReference>
<dbReference type="PROSITE" id="PS51060">
    <property type="entry name" value="PARP_ALPHA_HD"/>
    <property type="match status" value="1"/>
</dbReference>
<evidence type="ECO:0000256" key="28">
    <source>
        <dbReference type="ARBA" id="ARBA00033987"/>
    </source>
</evidence>
<evidence type="ECO:0000256" key="6">
    <source>
        <dbReference type="ARBA" id="ARBA00022499"/>
    </source>
</evidence>
<keyword evidence="23" id="KW-0234">DNA repair</keyword>
<dbReference type="AlphaFoldDB" id="A0A8J6BIB5"/>
<keyword evidence="9 32" id="KW-0328">Glycosyltransferase</keyword>
<evidence type="ECO:0000256" key="2">
    <source>
        <dbReference type="ARBA" id="ARBA00004514"/>
    </source>
</evidence>
<dbReference type="GO" id="GO:0003677">
    <property type="term" value="F:DNA binding"/>
    <property type="evidence" value="ECO:0007669"/>
    <property type="project" value="UniProtKB-KW"/>
</dbReference>
<keyword evidence="15" id="KW-0013">ADP-ribosylation</keyword>
<dbReference type="SUPFAM" id="SSF47587">
    <property type="entry name" value="Domain of poly(ADP-ribose) polymerase"/>
    <property type="match status" value="1"/>
</dbReference>
<reference evidence="38" key="1">
    <citation type="thesis" date="2020" institute="ProQuest LLC" country="789 East Eisenhower Parkway, Ann Arbor, MI, USA">
        <title>Comparative Genomics and Chromosome Evolution.</title>
        <authorList>
            <person name="Mudd A.B."/>
        </authorList>
    </citation>
    <scope>NUCLEOTIDE SEQUENCE</scope>
    <source>
        <strain evidence="38">HN-11 Male</strain>
        <tissue evidence="38">Kidney and liver</tissue>
    </source>
</reference>
<evidence type="ECO:0000256" key="3">
    <source>
        <dbReference type="ARBA" id="ARBA00004604"/>
    </source>
</evidence>
<dbReference type="FunFam" id="3.90.228.10:FF:000002">
    <property type="entry name" value="Poly [ADP-ribose] polymerase"/>
    <property type="match status" value="1"/>
</dbReference>
<evidence type="ECO:0000256" key="23">
    <source>
        <dbReference type="ARBA" id="ARBA00023204"/>
    </source>
</evidence>
<dbReference type="Gene3D" id="3.30.1740.10">
    <property type="entry name" value="Zinc finger, PARP-type"/>
    <property type="match status" value="2"/>
</dbReference>
<organism evidence="38 39">
    <name type="scientific">Eleutherodactylus coqui</name>
    <name type="common">Puerto Rican coqui</name>
    <dbReference type="NCBI Taxonomy" id="57060"/>
    <lineage>
        <taxon>Eukaryota</taxon>
        <taxon>Metazoa</taxon>
        <taxon>Chordata</taxon>
        <taxon>Craniata</taxon>
        <taxon>Vertebrata</taxon>
        <taxon>Euteleostomi</taxon>
        <taxon>Amphibia</taxon>
        <taxon>Batrachia</taxon>
        <taxon>Anura</taxon>
        <taxon>Neobatrachia</taxon>
        <taxon>Hyloidea</taxon>
        <taxon>Eleutherodactylidae</taxon>
        <taxon>Eleutherodactylinae</taxon>
        <taxon>Eleutherodactylus</taxon>
        <taxon>Eleutherodactylus</taxon>
    </lineage>
</organism>
<accession>A0A8J6BIB5</accession>
<keyword evidence="5" id="KW-0963">Cytoplasm</keyword>
<keyword evidence="24" id="KW-0539">Nucleus</keyword>
<keyword evidence="13" id="KW-0677">Repeat</keyword>
<dbReference type="OrthoDB" id="429950at2759"/>
<comment type="catalytic activity">
    <reaction evidence="30">
        <text>L-tyrosyl-[protein] + NAD(+) = O-(ADP-D-ribosyl)-L-tyrosyl-[protein] + nicotinamide + H(+)</text>
        <dbReference type="Rhea" id="RHEA:58236"/>
        <dbReference type="Rhea" id="RHEA-COMP:10136"/>
        <dbReference type="Rhea" id="RHEA-COMP:15092"/>
        <dbReference type="ChEBI" id="CHEBI:15378"/>
        <dbReference type="ChEBI" id="CHEBI:17154"/>
        <dbReference type="ChEBI" id="CHEBI:46858"/>
        <dbReference type="ChEBI" id="CHEBI:57540"/>
        <dbReference type="ChEBI" id="CHEBI:142557"/>
    </reaction>
    <physiologicalReaction direction="left-to-right" evidence="30">
        <dbReference type="Rhea" id="RHEA:58237"/>
    </physiologicalReaction>
</comment>
<dbReference type="InterPro" id="IPR001510">
    <property type="entry name" value="Znf_PARP"/>
</dbReference>
<feature type="domain" description="PARP catalytic" evidence="35">
    <location>
        <begin position="517"/>
        <end position="745"/>
    </location>
</feature>
<dbReference type="GO" id="GO:0005730">
    <property type="term" value="C:nucleolus"/>
    <property type="evidence" value="ECO:0007669"/>
    <property type="project" value="UniProtKB-SubCell"/>
</dbReference>
<keyword evidence="17" id="KW-0862">Zinc</keyword>
<dbReference type="Pfam" id="PF00644">
    <property type="entry name" value="PARP"/>
    <property type="match status" value="1"/>
</dbReference>
<evidence type="ECO:0000256" key="16">
    <source>
        <dbReference type="ARBA" id="ARBA00022771"/>
    </source>
</evidence>
<evidence type="ECO:0000256" key="14">
    <source>
        <dbReference type="ARBA" id="ARBA00022763"/>
    </source>
</evidence>
<dbReference type="Pfam" id="PF21728">
    <property type="entry name" value="PADR1_N"/>
    <property type="match status" value="1"/>
</dbReference>
<keyword evidence="6" id="KW-1017">Isopeptide bond</keyword>
<sequence>MAEASEKLYRAEYAKSGRASCKKCGDNIAKESLRLAIMVQSPMFDGKIPHWHHYSCFWKRARVVSHGEVDGFTELRWEDQEKIKKAIETGGAAGGPGGEGKGGKADMTLNDFAAEYAKSNRSTCKGCEEKIEKRKGDEVDGSAVSKKKLKKEREKESKLEKLLKEQTELIWCIKDELKKVCSTNDLKELLIANKQQVPSGEANEVEKMNKKMEDVKAANVRVVSEDFLHELQSGKGVQELLTQHGISTWGAEVKMEVEAKPKQKSSTGKSSGKVKEEQGGSKSEKKMKLTVKGGAAVDPDSGLENSCHVLEKSGKIFSATLGLVDITRGTNSYYKLQLIEHDRDSRYWVFRSWGRVGTVIGSNKLEEMHSKEEAIDHFLNLYQEKTGNAWHSTNFTKYPNKFYPLEIDYGQEEDVVKKLSEGAGAKSKLPKPVQELIKMIFDVESMKKAMVEFEIDLQKMPLGKLSKRQIQSAYSILNEVQQAVSDSATEARLLDLSNRFYTLIPHDFGMKKPPLLDNVDYIQAKVQMLDNLLDIEVAYSLLRGGTDDSEKDPIDVKYEKIKTDIKIFKIEREGERQRYKPFKQLHNRQLLWHGSRTTNFAGILSQGLRIAPPEAPVTGYMFGKGIYFADMVSKSANYCHTMPGNPIGLILLGEVALGNMHEFKAAAHITKLPKGKHSVKGLGRTAPDPAASVKLDDVEVPLGKGTPTNISDTSLLYNEYIVYDIAQVNLKYLLKLKFNYKGGMLW</sequence>
<dbReference type="GO" id="GO:0070212">
    <property type="term" value="P:protein poly-ADP-ribosylation"/>
    <property type="evidence" value="ECO:0007669"/>
    <property type="project" value="TreeGrafter"/>
</dbReference>
<feature type="domain" description="PARP-type" evidence="34">
    <location>
        <begin position="112"/>
        <end position="133"/>
    </location>
</feature>
<dbReference type="EC" id="2.4.2.-" evidence="32"/>
<dbReference type="GO" id="GO:0016779">
    <property type="term" value="F:nucleotidyltransferase activity"/>
    <property type="evidence" value="ECO:0007669"/>
    <property type="project" value="UniProtKB-KW"/>
</dbReference>
<dbReference type="SUPFAM" id="SSF57716">
    <property type="entry name" value="Glucocorticoid receptor-like (DNA-binding domain)"/>
    <property type="match status" value="2"/>
</dbReference>
<keyword evidence="39" id="KW-1185">Reference proteome</keyword>
<evidence type="ECO:0000313" key="39">
    <source>
        <dbReference type="Proteomes" id="UP000770717"/>
    </source>
</evidence>
<dbReference type="PROSITE" id="PS51977">
    <property type="entry name" value="WGR"/>
    <property type="match status" value="1"/>
</dbReference>
<comment type="caution">
    <text evidence="38">The sequence shown here is derived from an EMBL/GenBank/DDBJ whole genome shotgun (WGS) entry which is preliminary data.</text>
</comment>
<dbReference type="FunFam" id="3.30.1740.10:FF:000003">
    <property type="entry name" value="Poly [ADP-ribose] polymerase"/>
    <property type="match status" value="1"/>
</dbReference>
<evidence type="ECO:0000256" key="25">
    <source>
        <dbReference type="ARBA" id="ARBA00024159"/>
    </source>
</evidence>
<dbReference type="GO" id="GO:1990404">
    <property type="term" value="F:NAD+-protein mono-ADP-ribosyltransferase activity"/>
    <property type="evidence" value="ECO:0007669"/>
    <property type="project" value="TreeGrafter"/>
</dbReference>
<comment type="similarity">
    <text evidence="27">Belongs to the ARTD/PARP family.</text>
</comment>
<keyword evidence="7" id="KW-0021">Allosteric enzyme</keyword>
<dbReference type="InterPro" id="IPR004102">
    <property type="entry name" value="Poly(ADP-ribose)pol_reg_dom"/>
</dbReference>
<dbReference type="CDD" id="cd08001">
    <property type="entry name" value="WGR_PARP1_like"/>
    <property type="match status" value="1"/>
</dbReference>
<evidence type="ECO:0000256" key="15">
    <source>
        <dbReference type="ARBA" id="ARBA00022765"/>
    </source>
</evidence>
<evidence type="ECO:0000256" key="17">
    <source>
        <dbReference type="ARBA" id="ARBA00022833"/>
    </source>
</evidence>
<evidence type="ECO:0000256" key="8">
    <source>
        <dbReference type="ARBA" id="ARBA00022588"/>
    </source>
</evidence>
<comment type="catalytic activity">
    <reaction evidence="31">
        <text>L-seryl-[protein] + NAD(+) = O-(ADP-D-ribosyl)-L-seryl-[protein] + nicotinamide + H(+)</text>
        <dbReference type="Rhea" id="RHEA:58232"/>
        <dbReference type="Rhea" id="RHEA-COMP:9863"/>
        <dbReference type="Rhea" id="RHEA-COMP:15091"/>
        <dbReference type="ChEBI" id="CHEBI:15378"/>
        <dbReference type="ChEBI" id="CHEBI:17154"/>
        <dbReference type="ChEBI" id="CHEBI:29999"/>
        <dbReference type="ChEBI" id="CHEBI:57540"/>
        <dbReference type="ChEBI" id="CHEBI:142556"/>
    </reaction>
    <physiologicalReaction direction="left-to-right" evidence="31">
        <dbReference type="Rhea" id="RHEA:58233"/>
    </physiologicalReaction>
</comment>
<dbReference type="Pfam" id="PF05406">
    <property type="entry name" value="WGR"/>
    <property type="match status" value="1"/>
</dbReference>
<evidence type="ECO:0000256" key="5">
    <source>
        <dbReference type="ARBA" id="ARBA00022490"/>
    </source>
</evidence>
<dbReference type="PANTHER" id="PTHR10459:SF112">
    <property type="entry name" value="POLY [ADP-RIBOSE] POLYMERASE 1"/>
    <property type="match status" value="1"/>
</dbReference>
<evidence type="ECO:0000256" key="13">
    <source>
        <dbReference type="ARBA" id="ARBA00022737"/>
    </source>
</evidence>
<dbReference type="InterPro" id="IPR036420">
    <property type="entry name" value="BRCT_dom_sf"/>
</dbReference>
<dbReference type="InterPro" id="IPR036616">
    <property type="entry name" value="Poly(ADP-ribose)pol_reg_dom_sf"/>
</dbReference>
<evidence type="ECO:0000256" key="11">
    <source>
        <dbReference type="ARBA" id="ARBA00022695"/>
    </source>
</evidence>
<evidence type="ECO:0000259" key="37">
    <source>
        <dbReference type="PROSITE" id="PS51977"/>
    </source>
</evidence>
<comment type="catalytic activity">
    <reaction evidence="29">
        <text>L-histidyl-[protein] + NAD(+) = N(tele)-(ADP-D-ribosyl)-L-histidyl-[protein] + nicotinamide + H(+)</text>
        <dbReference type="Rhea" id="RHEA:72071"/>
        <dbReference type="Rhea" id="RHEA-COMP:9745"/>
        <dbReference type="Rhea" id="RHEA-COMP:18085"/>
        <dbReference type="ChEBI" id="CHEBI:15378"/>
        <dbReference type="ChEBI" id="CHEBI:17154"/>
        <dbReference type="ChEBI" id="CHEBI:29979"/>
        <dbReference type="ChEBI" id="CHEBI:57540"/>
        <dbReference type="ChEBI" id="CHEBI:191398"/>
    </reaction>
    <physiologicalReaction direction="left-to-right" evidence="29">
        <dbReference type="Rhea" id="RHEA:72072"/>
    </physiologicalReaction>
</comment>
<dbReference type="Pfam" id="PF02877">
    <property type="entry name" value="PARP_reg"/>
    <property type="match status" value="1"/>
</dbReference>
<evidence type="ECO:0000256" key="26">
    <source>
        <dbReference type="ARBA" id="ARBA00024164"/>
    </source>
</evidence>
<evidence type="ECO:0000259" key="36">
    <source>
        <dbReference type="PROSITE" id="PS51060"/>
    </source>
</evidence>
<evidence type="ECO:0000256" key="12">
    <source>
        <dbReference type="ARBA" id="ARBA00022723"/>
    </source>
</evidence>
<evidence type="ECO:0000256" key="29">
    <source>
        <dbReference type="ARBA" id="ARBA00048241"/>
    </source>
</evidence>
<evidence type="ECO:0000259" key="34">
    <source>
        <dbReference type="PROSITE" id="PS50064"/>
    </source>
</evidence>
<evidence type="ECO:0000256" key="7">
    <source>
        <dbReference type="ARBA" id="ARBA00022533"/>
    </source>
</evidence>
<evidence type="ECO:0000256" key="30">
    <source>
        <dbReference type="ARBA" id="ARBA00048339"/>
    </source>
</evidence>
<evidence type="ECO:0000313" key="38">
    <source>
        <dbReference type="EMBL" id="KAG9465589.1"/>
    </source>
</evidence>
<keyword evidence="19" id="KW-0805">Transcription regulation</keyword>
<evidence type="ECO:0000256" key="31">
    <source>
        <dbReference type="ARBA" id="ARBA00048575"/>
    </source>
</evidence>
<dbReference type="GO" id="GO:0005694">
    <property type="term" value="C:chromosome"/>
    <property type="evidence" value="ECO:0007669"/>
    <property type="project" value="UniProtKB-SubCell"/>
</dbReference>
<dbReference type="Gene3D" id="3.90.228.10">
    <property type="match status" value="1"/>
</dbReference>
<keyword evidence="16" id="KW-0863">Zinc-finger</keyword>
<evidence type="ECO:0000256" key="18">
    <source>
        <dbReference type="ARBA" id="ARBA00022859"/>
    </source>
</evidence>
<evidence type="ECO:0000256" key="32">
    <source>
        <dbReference type="RuleBase" id="RU362114"/>
    </source>
</evidence>
<feature type="domain" description="PARP-type" evidence="34">
    <location>
        <begin position="9"/>
        <end position="91"/>
    </location>
</feature>
<comment type="catalytic activity">
    <reaction evidence="28">
        <text>NAD(+) + (ADP-D-ribosyl)n-acceptor = nicotinamide + (ADP-D-ribosyl)n+1-acceptor + H(+).</text>
        <dbReference type="EC" id="2.4.2.30"/>
    </reaction>
</comment>
<comment type="subcellular location">
    <subcellularLocation>
        <location evidence="1">Chromosome</location>
    </subcellularLocation>
    <subcellularLocation>
        <location evidence="2">Cytoplasm</location>
        <location evidence="2">Cytosol</location>
    </subcellularLocation>
    <subcellularLocation>
        <location evidence="3">Nucleus</location>
        <location evidence="3">Nucleolus</location>
    </subcellularLocation>
</comment>
<dbReference type="SUPFAM" id="SSF56399">
    <property type="entry name" value="ADP-ribosylation"/>
    <property type="match status" value="1"/>
</dbReference>
<dbReference type="PROSITE" id="PS00347">
    <property type="entry name" value="ZF_PARP_1"/>
    <property type="match status" value="1"/>
</dbReference>
<feature type="domain" description="PARP alpha-helical" evidence="36">
    <location>
        <begin position="426"/>
        <end position="543"/>
    </location>
</feature>
<dbReference type="GO" id="GO:0005829">
    <property type="term" value="C:cytosol"/>
    <property type="evidence" value="ECO:0007669"/>
    <property type="project" value="UniProtKB-SubCell"/>
</dbReference>
<dbReference type="Gene3D" id="1.20.142.10">
    <property type="entry name" value="Poly(ADP-ribose) polymerase, regulatory domain"/>
    <property type="match status" value="1"/>
</dbReference>
<evidence type="ECO:0000256" key="27">
    <source>
        <dbReference type="ARBA" id="ARBA00024347"/>
    </source>
</evidence>
<dbReference type="PROSITE" id="PS52007">
    <property type="entry name" value="PADR1"/>
    <property type="match status" value="1"/>
</dbReference>
<comment type="catalytic activity">
    <reaction evidence="26">
        <text>L-aspartyl-[protein] + NAD(+) = 4-O-(ADP-D-ribosyl)-L-aspartyl-[protein] + nicotinamide</text>
        <dbReference type="Rhea" id="RHEA:54424"/>
        <dbReference type="Rhea" id="RHEA-COMP:9867"/>
        <dbReference type="Rhea" id="RHEA-COMP:13832"/>
        <dbReference type="ChEBI" id="CHEBI:17154"/>
        <dbReference type="ChEBI" id="CHEBI:29961"/>
        <dbReference type="ChEBI" id="CHEBI:57540"/>
        <dbReference type="ChEBI" id="CHEBI:138102"/>
    </reaction>
    <physiologicalReaction direction="left-to-right" evidence="26">
        <dbReference type="Rhea" id="RHEA:54425"/>
    </physiologicalReaction>
</comment>
<dbReference type="InterPro" id="IPR036930">
    <property type="entry name" value="WGR_dom_sf"/>
</dbReference>
<dbReference type="GO" id="GO:0045087">
    <property type="term" value="P:innate immune response"/>
    <property type="evidence" value="ECO:0007669"/>
    <property type="project" value="UniProtKB-KW"/>
</dbReference>
<keyword evidence="10 32" id="KW-0808">Transferase</keyword>
<dbReference type="GO" id="GO:0003950">
    <property type="term" value="F:NAD+ poly-ADP-ribosyltransferase activity"/>
    <property type="evidence" value="ECO:0007669"/>
    <property type="project" value="UniProtKB-UniRule"/>
</dbReference>
<dbReference type="Pfam" id="PF00645">
    <property type="entry name" value="zf-PARP"/>
    <property type="match status" value="1"/>
</dbReference>
<keyword evidence="20 32" id="KW-0520">NAD</keyword>
<dbReference type="InterPro" id="IPR008893">
    <property type="entry name" value="WGR_domain"/>
</dbReference>
<dbReference type="EMBL" id="WNTK01002881">
    <property type="protein sequence ID" value="KAG9465589.1"/>
    <property type="molecule type" value="Genomic_DNA"/>
</dbReference>
<keyword evidence="11" id="KW-0548">Nucleotidyltransferase</keyword>
<gene>
    <name evidence="38" type="ORF">GDO78_018045</name>
</gene>
<dbReference type="InterPro" id="IPR049296">
    <property type="entry name" value="PARP1-like_PADR1_N"/>
</dbReference>
<evidence type="ECO:0000256" key="1">
    <source>
        <dbReference type="ARBA" id="ARBA00004286"/>
    </source>
</evidence>
<evidence type="ECO:0000256" key="21">
    <source>
        <dbReference type="ARBA" id="ARBA00023125"/>
    </source>
</evidence>
<dbReference type="CDD" id="cd01437">
    <property type="entry name" value="parp_like"/>
    <property type="match status" value="1"/>
</dbReference>
<keyword evidence="21" id="KW-0238">DNA-binding</keyword>
<dbReference type="GO" id="GO:0006302">
    <property type="term" value="P:double-strand break repair"/>
    <property type="evidence" value="ECO:0007669"/>
    <property type="project" value="TreeGrafter"/>
</dbReference>
<keyword evidence="8" id="KW-0399">Innate immunity</keyword>
<keyword evidence="14" id="KW-0227">DNA damage</keyword>
<proteinExistence type="inferred from homology"/>
<comment type="catalytic activity">
    <reaction evidence="25">
        <text>L-glutamyl-[protein] + NAD(+) = 5-O-(ADP-D-ribosyl)-L-glutamyl-[protein] + nicotinamide</text>
        <dbReference type="Rhea" id="RHEA:58224"/>
        <dbReference type="Rhea" id="RHEA-COMP:10208"/>
        <dbReference type="Rhea" id="RHEA-COMP:15089"/>
        <dbReference type="ChEBI" id="CHEBI:17154"/>
        <dbReference type="ChEBI" id="CHEBI:29973"/>
        <dbReference type="ChEBI" id="CHEBI:57540"/>
        <dbReference type="ChEBI" id="CHEBI:142540"/>
    </reaction>
    <physiologicalReaction direction="left-to-right" evidence="25">
        <dbReference type="Rhea" id="RHEA:58225"/>
    </physiologicalReaction>
</comment>
<name>A0A8J6BIB5_ELECQ</name>
<dbReference type="SMART" id="SM01336">
    <property type="entry name" value="zf-PARP"/>
    <property type="match status" value="2"/>
</dbReference>
<dbReference type="FunFam" id="1.20.142.10:FF:000001">
    <property type="entry name" value="Poly [ADP-ribose] polymerase"/>
    <property type="match status" value="1"/>
</dbReference>
<dbReference type="SUPFAM" id="SSF142921">
    <property type="entry name" value="WGR domain-like"/>
    <property type="match status" value="1"/>
</dbReference>
<evidence type="ECO:0000256" key="22">
    <source>
        <dbReference type="ARBA" id="ARBA00023163"/>
    </source>
</evidence>
<evidence type="ECO:0000256" key="10">
    <source>
        <dbReference type="ARBA" id="ARBA00022679"/>
    </source>
</evidence>
<dbReference type="Proteomes" id="UP000770717">
    <property type="component" value="Unassembled WGS sequence"/>
</dbReference>
<dbReference type="PROSITE" id="PS51059">
    <property type="entry name" value="PARP_CATALYTIC"/>
    <property type="match status" value="1"/>
</dbReference>
<keyword evidence="18" id="KW-0391">Immunity</keyword>
<evidence type="ECO:0000256" key="33">
    <source>
        <dbReference type="SAM" id="MobiDB-lite"/>
    </source>
</evidence>
<dbReference type="PANTHER" id="PTHR10459">
    <property type="entry name" value="DNA LIGASE"/>
    <property type="match status" value="1"/>
</dbReference>
<evidence type="ECO:0000256" key="24">
    <source>
        <dbReference type="ARBA" id="ARBA00023242"/>
    </source>
</evidence>
<keyword evidence="22" id="KW-0804">Transcription</keyword>
<feature type="domain" description="WGR" evidence="37">
    <location>
        <begin position="306"/>
        <end position="402"/>
    </location>
</feature>
<keyword evidence="4" id="KW-0158">Chromosome</keyword>
<evidence type="ECO:0000256" key="4">
    <source>
        <dbReference type="ARBA" id="ARBA00022454"/>
    </source>
</evidence>
<dbReference type="Gene3D" id="3.40.50.10190">
    <property type="entry name" value="BRCT domain"/>
    <property type="match status" value="1"/>
</dbReference>
<evidence type="ECO:0000256" key="19">
    <source>
        <dbReference type="ARBA" id="ARBA00023015"/>
    </source>
</evidence>
<evidence type="ECO:0000256" key="9">
    <source>
        <dbReference type="ARBA" id="ARBA00022676"/>
    </source>
</evidence>